<sequence>MNEQSTERTLISINRKTFFQVAALLAALLIVSIALTYLVPRGSFGVLPDGNPDYLNYTRRSDLPGIPLWQGLLAPVLVFFSEDGLTLAVLSLFLFVISAAFQVMNDVGGIRALVGAVSSRFSQRRGLLLVCVSFLFYCFGAFLGLFEEMLTMLPIVASLCLALGYDSFTGFLCSILACGFGFASAVTNPFTVLLASEIIGVSPMTHIWFRLVIFVVMFLLLIAFLGLYLRRLRRNPEASVTRRHDSTAAGFDAAAEAESSSPRIRITYAVFLLAALLLIVVSSMLSALRSYTVVILIVWFLFGGIAAGAIACGQLRPVLRSFGKGFVSALPTLAFIAMAASVKYVFDRGSILPTVVHGINALADGRSPLRIAVLIYLIVLALEFFISSSSAKAILVMGLLAVVNVGLSKTMLVLLYTFGDGYTNVLFPTSPVLLISLSMLEIDYFTWLKKSLPLFLVNLLLVLGFIALGLLVGY</sequence>
<dbReference type="GO" id="GO:0005886">
    <property type="term" value="C:plasma membrane"/>
    <property type="evidence" value="ECO:0007669"/>
    <property type="project" value="UniProtKB-SubCell"/>
</dbReference>
<dbReference type="InterPro" id="IPR018385">
    <property type="entry name" value="C4_dicarb_anaerob_car-like"/>
</dbReference>
<feature type="transmembrane region" description="Helical" evidence="6">
    <location>
        <begin position="266"/>
        <end position="285"/>
    </location>
</feature>
<keyword evidence="5 6" id="KW-0472">Membrane</keyword>
<dbReference type="EMBL" id="KC246826">
    <property type="protein sequence ID" value="AHF25269.1"/>
    <property type="molecule type" value="Genomic_DNA"/>
</dbReference>
<accession>W0FP68</accession>
<feature type="transmembrane region" description="Helical" evidence="6">
    <location>
        <begin position="175"/>
        <end position="195"/>
    </location>
</feature>
<feature type="transmembrane region" description="Helical" evidence="6">
    <location>
        <begin position="452"/>
        <end position="472"/>
    </location>
</feature>
<evidence type="ECO:0000313" key="7">
    <source>
        <dbReference type="EMBL" id="AHF25269.1"/>
    </source>
</evidence>
<comment type="subcellular location">
    <subcellularLocation>
        <location evidence="1">Cell membrane</location>
        <topology evidence="1">Multi-pass membrane protein</topology>
    </subcellularLocation>
</comment>
<dbReference type="Pfam" id="PF03606">
    <property type="entry name" value="DcuC"/>
    <property type="match status" value="1"/>
</dbReference>
<dbReference type="PANTHER" id="PTHR43652:SF2">
    <property type="entry name" value="BASIC AMINO ACID ANTIPORTER YFCC-RELATED"/>
    <property type="match status" value="1"/>
</dbReference>
<feature type="transmembrane region" description="Helical" evidence="6">
    <location>
        <begin position="422"/>
        <end position="440"/>
    </location>
</feature>
<feature type="transmembrane region" description="Helical" evidence="6">
    <location>
        <begin position="369"/>
        <end position="386"/>
    </location>
</feature>
<dbReference type="PANTHER" id="PTHR43652">
    <property type="entry name" value="BASIC AMINO ACID ANTIPORTER YFCC-RELATED"/>
    <property type="match status" value="1"/>
</dbReference>
<feature type="transmembrane region" description="Helical" evidence="6">
    <location>
        <begin position="393"/>
        <end position="416"/>
    </location>
</feature>
<evidence type="ECO:0000256" key="1">
    <source>
        <dbReference type="ARBA" id="ARBA00004651"/>
    </source>
</evidence>
<dbReference type="InterPro" id="IPR051679">
    <property type="entry name" value="DASS-Related_Transporters"/>
</dbReference>
<feature type="transmembrane region" description="Helical" evidence="6">
    <location>
        <begin position="207"/>
        <end position="229"/>
    </location>
</feature>
<organism evidence="7">
    <name type="scientific">uncultured bacterium Contig1604</name>
    <dbReference type="NCBI Taxonomy" id="1393470"/>
    <lineage>
        <taxon>Bacteria</taxon>
        <taxon>environmental samples</taxon>
    </lineage>
</organism>
<keyword evidence="3 6" id="KW-0812">Transmembrane</keyword>
<feature type="transmembrane region" description="Helical" evidence="6">
    <location>
        <begin position="85"/>
        <end position="105"/>
    </location>
</feature>
<protein>
    <submittedName>
        <fullName evidence="7">C4-dicarboxylate anaerobic carrier</fullName>
    </submittedName>
</protein>
<evidence type="ECO:0000256" key="4">
    <source>
        <dbReference type="ARBA" id="ARBA00022989"/>
    </source>
</evidence>
<reference evidence="7" key="1">
    <citation type="journal article" date="2013" name="PLoS ONE">
        <title>Metagenomic insights into the carbohydrate-active enzymes carried by the microorganisms adhering to solid digesta in the rumen of cows.</title>
        <authorList>
            <person name="Wang L."/>
            <person name="Hatem A."/>
            <person name="Catalyurek U.V."/>
            <person name="Morrison M."/>
            <person name="Yu Z."/>
        </authorList>
    </citation>
    <scope>NUCLEOTIDE SEQUENCE</scope>
</reference>
<evidence type="ECO:0000256" key="5">
    <source>
        <dbReference type="ARBA" id="ARBA00023136"/>
    </source>
</evidence>
<feature type="transmembrane region" description="Helical" evidence="6">
    <location>
        <begin position="152"/>
        <end position="168"/>
    </location>
</feature>
<evidence type="ECO:0000256" key="3">
    <source>
        <dbReference type="ARBA" id="ARBA00022692"/>
    </source>
</evidence>
<name>W0FP68_9BACT</name>
<dbReference type="AlphaFoldDB" id="W0FP68"/>
<feature type="transmembrane region" description="Helical" evidence="6">
    <location>
        <begin position="126"/>
        <end position="146"/>
    </location>
</feature>
<proteinExistence type="predicted"/>
<keyword evidence="4 6" id="KW-1133">Transmembrane helix</keyword>
<feature type="transmembrane region" description="Helical" evidence="6">
    <location>
        <begin position="21"/>
        <end position="39"/>
    </location>
</feature>
<evidence type="ECO:0000256" key="2">
    <source>
        <dbReference type="ARBA" id="ARBA00022475"/>
    </source>
</evidence>
<feature type="transmembrane region" description="Helical" evidence="6">
    <location>
        <begin position="291"/>
        <end position="313"/>
    </location>
</feature>
<keyword evidence="2" id="KW-1003">Cell membrane</keyword>
<evidence type="ECO:0000256" key="6">
    <source>
        <dbReference type="SAM" id="Phobius"/>
    </source>
</evidence>
<feature type="transmembrane region" description="Helical" evidence="6">
    <location>
        <begin position="325"/>
        <end position="346"/>
    </location>
</feature>